<reference evidence="1 2" key="1">
    <citation type="submission" date="2019-07" db="EMBL/GenBank/DDBJ databases">
        <title>Draft genome assembly of a fouling barnacle, Amphibalanus amphitrite (Darwin, 1854): The first reference genome for Thecostraca.</title>
        <authorList>
            <person name="Kim W."/>
        </authorList>
    </citation>
    <scope>NUCLEOTIDE SEQUENCE [LARGE SCALE GENOMIC DNA]</scope>
    <source>
        <strain evidence="1">SNU_AA5</strain>
        <tissue evidence="1">Soma without cirri and trophi</tissue>
    </source>
</reference>
<name>A0A6A4WR48_AMPAM</name>
<evidence type="ECO:0000313" key="2">
    <source>
        <dbReference type="Proteomes" id="UP000440578"/>
    </source>
</evidence>
<dbReference type="EMBL" id="VIIS01000363">
    <property type="protein sequence ID" value="KAF0309946.1"/>
    <property type="molecule type" value="Genomic_DNA"/>
</dbReference>
<proteinExistence type="predicted"/>
<keyword evidence="2" id="KW-1185">Reference proteome</keyword>
<sequence length="305" mass="30540">MVPLRSRWFPCEADSVPDRPLVPLAEGAAVSPRAGCDCSVLSLLGLATSGAALGALGAALVQQLASGGTGRSQQATPLAALVPPRLRAALRVALVDPDRLLSVTCGAAGRLAEAARSPVSLPRPAAGGRSMLEECDCYGGMLGSLAGFAALAGAIAFAATAAVLATTTTTTTAAPAGAGGRAASLFGKETGWEVPSDWLAAVARTSGGGDPRHGRGGSCPAQLLCRGLQSLDEALPNGGLQARLASLPASWLLALLTSGGDGAATLTAQFATYCRVLVASSEAARGGDCRRRRVCLLRTVTLTDP</sequence>
<gene>
    <name evidence="1" type="ORF">FJT64_018986</name>
</gene>
<comment type="caution">
    <text evidence="1">The sequence shown here is derived from an EMBL/GenBank/DDBJ whole genome shotgun (WGS) entry which is preliminary data.</text>
</comment>
<evidence type="ECO:0000313" key="1">
    <source>
        <dbReference type="EMBL" id="KAF0309946.1"/>
    </source>
</evidence>
<dbReference type="AlphaFoldDB" id="A0A6A4WR48"/>
<organism evidence="1 2">
    <name type="scientific">Amphibalanus amphitrite</name>
    <name type="common">Striped barnacle</name>
    <name type="synonym">Balanus amphitrite</name>
    <dbReference type="NCBI Taxonomy" id="1232801"/>
    <lineage>
        <taxon>Eukaryota</taxon>
        <taxon>Metazoa</taxon>
        <taxon>Ecdysozoa</taxon>
        <taxon>Arthropoda</taxon>
        <taxon>Crustacea</taxon>
        <taxon>Multicrustacea</taxon>
        <taxon>Cirripedia</taxon>
        <taxon>Thoracica</taxon>
        <taxon>Thoracicalcarea</taxon>
        <taxon>Balanomorpha</taxon>
        <taxon>Balanoidea</taxon>
        <taxon>Balanidae</taxon>
        <taxon>Amphibalaninae</taxon>
        <taxon>Amphibalanus</taxon>
    </lineage>
</organism>
<protein>
    <submittedName>
        <fullName evidence="1">Uncharacterized protein</fullName>
    </submittedName>
</protein>
<dbReference type="Proteomes" id="UP000440578">
    <property type="component" value="Unassembled WGS sequence"/>
</dbReference>
<accession>A0A6A4WR48</accession>